<evidence type="ECO:0000313" key="6">
    <source>
        <dbReference type="Proteomes" id="UP000005244"/>
    </source>
</evidence>
<dbReference type="Proteomes" id="UP000005244">
    <property type="component" value="Unassembled WGS sequence"/>
</dbReference>
<feature type="coiled-coil region" evidence="2">
    <location>
        <begin position="31"/>
        <end position="62"/>
    </location>
</feature>
<dbReference type="InterPro" id="IPR019079">
    <property type="entry name" value="Capsule_synth_CapA"/>
</dbReference>
<proteinExistence type="inferred from homology"/>
<dbReference type="PANTHER" id="PTHR33393">
    <property type="entry name" value="POLYGLUTAMINE SYNTHESIS ACCESSORY PROTEIN RV0574C-RELATED"/>
    <property type="match status" value="1"/>
</dbReference>
<dbReference type="SUPFAM" id="SSF56300">
    <property type="entry name" value="Metallo-dependent phosphatases"/>
    <property type="match status" value="1"/>
</dbReference>
<evidence type="ECO:0000313" key="5">
    <source>
        <dbReference type="EMBL" id="EJU21114.1"/>
    </source>
</evidence>
<keyword evidence="2" id="KW-0175">Coiled coil</keyword>
<organism evidence="5 6">
    <name type="scientific">Peptoanaerobacter stomatis</name>
    <dbReference type="NCBI Taxonomy" id="796937"/>
    <lineage>
        <taxon>Bacteria</taxon>
        <taxon>Bacillati</taxon>
        <taxon>Bacillota</taxon>
        <taxon>Clostridia</taxon>
        <taxon>Peptostreptococcales</taxon>
        <taxon>Filifactoraceae</taxon>
        <taxon>Peptoanaerobacter</taxon>
    </lineage>
</organism>
<feature type="chain" id="PRO_5038922463" evidence="3">
    <location>
        <begin position="22"/>
        <end position="372"/>
    </location>
</feature>
<dbReference type="PANTHER" id="PTHR33393:SF11">
    <property type="entry name" value="POLYGLUTAMINE SYNTHESIS ACCESSORY PROTEIN RV0574C-RELATED"/>
    <property type="match status" value="1"/>
</dbReference>
<evidence type="ECO:0000256" key="1">
    <source>
        <dbReference type="ARBA" id="ARBA00005662"/>
    </source>
</evidence>
<comment type="similarity">
    <text evidence="1">Belongs to the CapA family.</text>
</comment>
<reference evidence="5 6" key="1">
    <citation type="submission" date="2012-07" db="EMBL/GenBank/DDBJ databases">
        <authorList>
            <person name="Durkin A.S."/>
            <person name="McCorrison J."/>
            <person name="Torralba M."/>
            <person name="Gillis M."/>
            <person name="Methe B."/>
            <person name="Sutton G."/>
            <person name="Nelson K.E."/>
        </authorList>
    </citation>
    <scope>NUCLEOTIDE SEQUENCE [LARGE SCALE GENOMIC DNA]</scope>
    <source>
        <strain evidence="5 6">OBRC8</strain>
    </source>
</reference>
<evidence type="ECO:0000256" key="3">
    <source>
        <dbReference type="SAM" id="SignalP"/>
    </source>
</evidence>
<dbReference type="EMBL" id="ALNK01000029">
    <property type="protein sequence ID" value="EJU21114.1"/>
    <property type="molecule type" value="Genomic_DNA"/>
</dbReference>
<dbReference type="PROSITE" id="PS51257">
    <property type="entry name" value="PROKAR_LIPOPROTEIN"/>
    <property type="match status" value="1"/>
</dbReference>
<dbReference type="RefSeq" id="WP_009531442.1">
    <property type="nucleotide sequence ID" value="NZ_ALNK01000029.1"/>
</dbReference>
<dbReference type="Gene3D" id="3.60.21.10">
    <property type="match status" value="1"/>
</dbReference>
<keyword evidence="3" id="KW-0732">Signal</keyword>
<evidence type="ECO:0000256" key="2">
    <source>
        <dbReference type="SAM" id="Coils"/>
    </source>
</evidence>
<dbReference type="InterPro" id="IPR052169">
    <property type="entry name" value="CW_Biosynth-Accessory"/>
</dbReference>
<dbReference type="Pfam" id="PF09587">
    <property type="entry name" value="PGA_cap"/>
    <property type="match status" value="1"/>
</dbReference>
<gene>
    <name evidence="5" type="ORF">HMPREF1143_1859</name>
</gene>
<evidence type="ECO:0000259" key="4">
    <source>
        <dbReference type="SMART" id="SM00854"/>
    </source>
</evidence>
<feature type="signal peptide" evidence="3">
    <location>
        <begin position="1"/>
        <end position="21"/>
    </location>
</feature>
<feature type="domain" description="Capsule synthesis protein CapA" evidence="4">
    <location>
        <begin position="65"/>
        <end position="307"/>
    </location>
</feature>
<accession>J5UAY8</accession>
<keyword evidence="6" id="KW-1185">Reference proteome</keyword>
<dbReference type="SMART" id="SM00854">
    <property type="entry name" value="PGA_cap"/>
    <property type="match status" value="1"/>
</dbReference>
<dbReference type="CDD" id="cd07381">
    <property type="entry name" value="MPP_CapA"/>
    <property type="match status" value="1"/>
</dbReference>
<dbReference type="InterPro" id="IPR029052">
    <property type="entry name" value="Metallo-depent_PP-like"/>
</dbReference>
<protein>
    <submittedName>
        <fullName evidence="5">Bacterial capsule synthesis protein</fullName>
    </submittedName>
</protein>
<dbReference type="AlphaFoldDB" id="J5UAY8"/>
<name>J5UAY8_9FIRM</name>
<comment type="caution">
    <text evidence="5">The sequence shown here is derived from an EMBL/GenBank/DDBJ whole genome shotgun (WGS) entry which is preliminary data.</text>
</comment>
<sequence length="372" mass="42820">MKNKLWIVFIIVLSCMFVGCASNNKTENTSKEIINNEVENTEESKKEEKEEEQEQIPKFKAQKMVITMTGDTSVASFYGQRIYFEDVFRQNGAGYFLKGLEKYFKNADINITNLENVFTDLNTMQQGKIYTYKSYSKDYIDILTANNIMYVNVVNNHMQDYLQAGFDESMQLLDEKGIKYFGTNLVDSNDPELGNIKVHRVQTFVKDDIKLGMAGYYAFNSSHPSDETIKEDIDNLKSQGCNFIIVAMHGGGQEDNIVLERQEIMARKFIDLGADMVYGHHPHAIQRIEDYNGKKIYYSLGNFLFVNYRSSKNPEGLLVELTLDMDENGQITPIYKNVPIWWMGGYTQKYTPIEMTEQESIDKVNRILNGSL</sequence>